<keyword evidence="7 9" id="KW-1133">Transmembrane helix</keyword>
<keyword evidence="8 9" id="KW-0472">Membrane</keyword>
<evidence type="ECO:0000256" key="9">
    <source>
        <dbReference type="SAM" id="Phobius"/>
    </source>
</evidence>
<evidence type="ECO:0000256" key="4">
    <source>
        <dbReference type="ARBA" id="ARBA00022597"/>
    </source>
</evidence>
<dbReference type="EMBL" id="SMBP01000023">
    <property type="protein sequence ID" value="TCU54764.1"/>
    <property type="molecule type" value="Genomic_DNA"/>
</dbReference>
<feature type="transmembrane region" description="Helical" evidence="9">
    <location>
        <begin position="94"/>
        <end position="118"/>
    </location>
</feature>
<feature type="transmembrane region" description="Helical" evidence="9">
    <location>
        <begin position="174"/>
        <end position="196"/>
    </location>
</feature>
<evidence type="ECO:0000313" key="11">
    <source>
        <dbReference type="Proteomes" id="UP000295773"/>
    </source>
</evidence>
<comment type="caution">
    <text evidence="10">The sequence shown here is derived from an EMBL/GenBank/DDBJ whole genome shotgun (WGS) entry which is preliminary data.</text>
</comment>
<feature type="transmembrane region" description="Helical" evidence="9">
    <location>
        <begin position="208"/>
        <end position="228"/>
    </location>
</feature>
<keyword evidence="2" id="KW-0813">Transport</keyword>
<organism evidence="10 11">
    <name type="scientific">Longicatena caecimuris</name>
    <dbReference type="NCBI Taxonomy" id="1796635"/>
    <lineage>
        <taxon>Bacteria</taxon>
        <taxon>Bacillati</taxon>
        <taxon>Bacillota</taxon>
        <taxon>Erysipelotrichia</taxon>
        <taxon>Erysipelotrichales</taxon>
        <taxon>Erysipelotrichaceae</taxon>
        <taxon>Longicatena</taxon>
    </lineage>
</organism>
<name>A0A4R3T1B4_9FIRM</name>
<dbReference type="Pfam" id="PF03609">
    <property type="entry name" value="EII-Sor"/>
    <property type="match status" value="1"/>
</dbReference>
<dbReference type="GO" id="GO:0009401">
    <property type="term" value="P:phosphoenolpyruvate-dependent sugar phosphotransferase system"/>
    <property type="evidence" value="ECO:0007669"/>
    <property type="project" value="UniProtKB-KW"/>
</dbReference>
<dbReference type="PANTHER" id="PTHR32502">
    <property type="entry name" value="N-ACETYLGALACTOSAMINE PERMEASE II COMPONENT-RELATED"/>
    <property type="match status" value="1"/>
</dbReference>
<evidence type="ECO:0000256" key="8">
    <source>
        <dbReference type="ARBA" id="ARBA00023136"/>
    </source>
</evidence>
<evidence type="ECO:0000256" key="5">
    <source>
        <dbReference type="ARBA" id="ARBA00022683"/>
    </source>
</evidence>
<feature type="transmembrane region" description="Helical" evidence="9">
    <location>
        <begin position="139"/>
        <end position="162"/>
    </location>
</feature>
<gene>
    <name evidence="10" type="ORF">EDD61_12355</name>
</gene>
<keyword evidence="4" id="KW-0762">Sugar transport</keyword>
<feature type="transmembrane region" description="Helical" evidence="9">
    <location>
        <begin position="71"/>
        <end position="88"/>
    </location>
</feature>
<feature type="transmembrane region" description="Helical" evidence="9">
    <location>
        <begin position="240"/>
        <end position="259"/>
    </location>
</feature>
<keyword evidence="3" id="KW-1003">Cell membrane</keyword>
<protein>
    <submittedName>
        <fullName evidence="10">PTS system N-acetylgalactosamine-specific IIC component</fullName>
    </submittedName>
</protein>
<evidence type="ECO:0000256" key="6">
    <source>
        <dbReference type="ARBA" id="ARBA00022692"/>
    </source>
</evidence>
<sequence length="282" mass="29300">MDIIQIILLAVVTFIFAIDQFSLTETLYRPIISCTIIGAILGNMEIGLLVGGTYEIMVIGNMPVGGAQPPNVIIAGVAGCILAIKANMEVNAALGTAVIFSIFGQYVVTLVFTFMAGLMSKADKAAAEANPKGIAQVNYISMVILGTLFAVISILCYVGGTAMADTLQQIATDYSWFTAGLTAAGGMMKFVGFAILMKIMMASDLWGFLLAGFASAIILSYIPTGFAFNAEAGSVAASGTMSGVALLLLAFIGICIAIYDFMINIKIKENAGSNAGGMSDGI</sequence>
<dbReference type="Proteomes" id="UP000295773">
    <property type="component" value="Unassembled WGS sequence"/>
</dbReference>
<keyword evidence="5" id="KW-0598">Phosphotransferase system</keyword>
<evidence type="ECO:0000313" key="10">
    <source>
        <dbReference type="EMBL" id="TCU54764.1"/>
    </source>
</evidence>
<keyword evidence="6 9" id="KW-0812">Transmembrane</keyword>
<evidence type="ECO:0000256" key="3">
    <source>
        <dbReference type="ARBA" id="ARBA00022475"/>
    </source>
</evidence>
<evidence type="ECO:0000256" key="7">
    <source>
        <dbReference type="ARBA" id="ARBA00022989"/>
    </source>
</evidence>
<dbReference type="InterPro" id="IPR050303">
    <property type="entry name" value="GatZ_KbaZ_carbometab"/>
</dbReference>
<dbReference type="RefSeq" id="WP_008690598.1">
    <property type="nucleotide sequence ID" value="NZ_AP024510.1"/>
</dbReference>
<evidence type="ECO:0000256" key="1">
    <source>
        <dbReference type="ARBA" id="ARBA00004651"/>
    </source>
</evidence>
<dbReference type="AlphaFoldDB" id="A0A4R3T1B4"/>
<keyword evidence="11" id="KW-1185">Reference proteome</keyword>
<comment type="subcellular location">
    <subcellularLocation>
        <location evidence="1">Cell membrane</location>
        <topology evidence="1">Multi-pass membrane protein</topology>
    </subcellularLocation>
</comment>
<dbReference type="InterPro" id="IPR004700">
    <property type="entry name" value="PTS_IIC_man"/>
</dbReference>
<feature type="transmembrane region" description="Helical" evidence="9">
    <location>
        <begin position="27"/>
        <end position="50"/>
    </location>
</feature>
<dbReference type="PROSITE" id="PS51106">
    <property type="entry name" value="PTS_EIIC_TYPE_4"/>
    <property type="match status" value="1"/>
</dbReference>
<proteinExistence type="predicted"/>
<dbReference type="PANTHER" id="PTHR32502:SF8">
    <property type="entry name" value="N-ACETYLGALACTOSAMINE PERMEASE IIC COMPONENT 1"/>
    <property type="match status" value="1"/>
</dbReference>
<dbReference type="GO" id="GO:0005886">
    <property type="term" value="C:plasma membrane"/>
    <property type="evidence" value="ECO:0007669"/>
    <property type="project" value="UniProtKB-SubCell"/>
</dbReference>
<reference evidence="10 11" key="1">
    <citation type="submission" date="2019-03" db="EMBL/GenBank/DDBJ databases">
        <title>Genomic Encyclopedia of Type Strains, Phase IV (KMG-IV): sequencing the most valuable type-strain genomes for metagenomic binning, comparative biology and taxonomic classification.</title>
        <authorList>
            <person name="Goeker M."/>
        </authorList>
    </citation>
    <scope>NUCLEOTIDE SEQUENCE [LARGE SCALE GENOMIC DNA]</scope>
    <source>
        <strain evidence="10 11">DSM 29481</strain>
    </source>
</reference>
<dbReference type="GeneID" id="73796822"/>
<accession>A0A4R3T1B4</accession>
<evidence type="ECO:0000256" key="2">
    <source>
        <dbReference type="ARBA" id="ARBA00022448"/>
    </source>
</evidence>